<dbReference type="InterPro" id="IPR002347">
    <property type="entry name" value="SDR_fam"/>
</dbReference>
<accession>A0A517XSB7</accession>
<dbReference type="PANTHER" id="PTHR43639">
    <property type="entry name" value="OXIDOREDUCTASE, SHORT-CHAIN DEHYDROGENASE/REDUCTASE FAMILY (AFU_ORTHOLOGUE AFUA_5G02870)"/>
    <property type="match status" value="1"/>
</dbReference>
<keyword evidence="2 3" id="KW-0560">Oxidoreductase</keyword>
<reference evidence="3 4" key="1">
    <citation type="submission" date="2019-02" db="EMBL/GenBank/DDBJ databases">
        <title>Deep-cultivation of Planctomycetes and their phenomic and genomic characterization uncovers novel biology.</title>
        <authorList>
            <person name="Wiegand S."/>
            <person name="Jogler M."/>
            <person name="Boedeker C."/>
            <person name="Pinto D."/>
            <person name="Vollmers J."/>
            <person name="Rivas-Marin E."/>
            <person name="Kohn T."/>
            <person name="Peeters S.H."/>
            <person name="Heuer A."/>
            <person name="Rast P."/>
            <person name="Oberbeckmann S."/>
            <person name="Bunk B."/>
            <person name="Jeske O."/>
            <person name="Meyerdierks A."/>
            <person name="Storesund J.E."/>
            <person name="Kallscheuer N."/>
            <person name="Luecker S."/>
            <person name="Lage O.M."/>
            <person name="Pohl T."/>
            <person name="Merkel B.J."/>
            <person name="Hornburger P."/>
            <person name="Mueller R.-W."/>
            <person name="Bruemmer F."/>
            <person name="Labrenz M."/>
            <person name="Spormann A.M."/>
            <person name="Op den Camp H."/>
            <person name="Overmann J."/>
            <person name="Amann R."/>
            <person name="Jetten M.S.M."/>
            <person name="Mascher T."/>
            <person name="Medema M.H."/>
            <person name="Devos D.P."/>
            <person name="Kaster A.-K."/>
            <person name="Ovreas L."/>
            <person name="Rohde M."/>
            <person name="Galperin M.Y."/>
            <person name="Jogler C."/>
        </authorList>
    </citation>
    <scope>NUCLEOTIDE SEQUENCE [LARGE SCALE GENOMIC DNA]</scope>
    <source>
        <strain evidence="3 4">ETA_A1</strain>
    </source>
</reference>
<evidence type="ECO:0000256" key="2">
    <source>
        <dbReference type="ARBA" id="ARBA00023002"/>
    </source>
</evidence>
<dbReference type="EC" id="1.1.1.47" evidence="3"/>
<dbReference type="SUPFAM" id="SSF51735">
    <property type="entry name" value="NAD(P)-binding Rossmann-fold domains"/>
    <property type="match status" value="1"/>
</dbReference>
<protein>
    <submittedName>
        <fullName evidence="3">Glucose 1-dehydrogenase 1</fullName>
        <ecNumber evidence="3">1.1.1.47</ecNumber>
    </submittedName>
</protein>
<dbReference type="EMBL" id="CP036273">
    <property type="protein sequence ID" value="QDU20398.1"/>
    <property type="molecule type" value="Genomic_DNA"/>
</dbReference>
<evidence type="ECO:0000313" key="3">
    <source>
        <dbReference type="EMBL" id="QDU20398.1"/>
    </source>
</evidence>
<dbReference type="KEGG" id="uli:ETAA1_23500"/>
<dbReference type="GO" id="GO:0047936">
    <property type="term" value="F:glucose 1-dehydrogenase [NAD(P)+] activity"/>
    <property type="evidence" value="ECO:0007669"/>
    <property type="project" value="UniProtKB-EC"/>
</dbReference>
<dbReference type="OrthoDB" id="9779623at2"/>
<sequence>MADKRLAGKAAIVTGASRGIGAAIAKRLARDGAAVVVNYSSSRAAADDVVKEIEAAGGRAITYRANMGTPADIPPLFDACLKEFGRLDVLVNNAAVMKRTFLEEVTAENIAQHFDVNVRGYLLACKEAAARMTGGGCIINVASAISRMAYPGAVVYTATKGAIDVMTRVLAMELGPKGIRCNVVAPGSTITDMNSEKSGKTQAEADQEIAMTALRRQGLPDDIADATVFLATDDARWVTGSWLDVSGGIRL</sequence>
<dbReference type="Pfam" id="PF13561">
    <property type="entry name" value="adh_short_C2"/>
    <property type="match status" value="1"/>
</dbReference>
<dbReference type="Proteomes" id="UP000319576">
    <property type="component" value="Chromosome"/>
</dbReference>
<gene>
    <name evidence="3" type="primary">gdhI</name>
    <name evidence="3" type="ORF">ETAA1_23500</name>
</gene>
<dbReference type="FunFam" id="3.40.50.720:FF:000084">
    <property type="entry name" value="Short-chain dehydrogenase reductase"/>
    <property type="match status" value="1"/>
</dbReference>
<dbReference type="RefSeq" id="WP_145237872.1">
    <property type="nucleotide sequence ID" value="NZ_CP036273.1"/>
</dbReference>
<dbReference type="InterPro" id="IPR036291">
    <property type="entry name" value="NAD(P)-bd_dom_sf"/>
</dbReference>
<dbReference type="PRINTS" id="PR00080">
    <property type="entry name" value="SDRFAMILY"/>
</dbReference>
<evidence type="ECO:0000256" key="1">
    <source>
        <dbReference type="ARBA" id="ARBA00006484"/>
    </source>
</evidence>
<dbReference type="InterPro" id="IPR020904">
    <property type="entry name" value="Sc_DH/Rdtase_CS"/>
</dbReference>
<dbReference type="PRINTS" id="PR00081">
    <property type="entry name" value="GDHRDH"/>
</dbReference>
<evidence type="ECO:0000313" key="4">
    <source>
        <dbReference type="Proteomes" id="UP000319576"/>
    </source>
</evidence>
<comment type="similarity">
    <text evidence="1">Belongs to the short-chain dehydrogenases/reductases (SDR) family.</text>
</comment>
<organism evidence="3 4">
    <name type="scientific">Urbifossiella limnaea</name>
    <dbReference type="NCBI Taxonomy" id="2528023"/>
    <lineage>
        <taxon>Bacteria</taxon>
        <taxon>Pseudomonadati</taxon>
        <taxon>Planctomycetota</taxon>
        <taxon>Planctomycetia</taxon>
        <taxon>Gemmatales</taxon>
        <taxon>Gemmataceae</taxon>
        <taxon>Urbifossiella</taxon>
    </lineage>
</organism>
<dbReference type="NCBIfam" id="NF005559">
    <property type="entry name" value="PRK07231.1"/>
    <property type="match status" value="1"/>
</dbReference>
<proteinExistence type="inferred from homology"/>
<dbReference type="PANTHER" id="PTHR43639:SF1">
    <property type="entry name" value="SHORT-CHAIN DEHYDROGENASE_REDUCTASE FAMILY PROTEIN"/>
    <property type="match status" value="1"/>
</dbReference>
<dbReference type="AlphaFoldDB" id="A0A517XSB7"/>
<name>A0A517XSB7_9BACT</name>
<dbReference type="PROSITE" id="PS00061">
    <property type="entry name" value="ADH_SHORT"/>
    <property type="match status" value="1"/>
</dbReference>
<keyword evidence="4" id="KW-1185">Reference proteome</keyword>
<dbReference type="Gene3D" id="3.40.50.720">
    <property type="entry name" value="NAD(P)-binding Rossmann-like Domain"/>
    <property type="match status" value="1"/>
</dbReference>